<dbReference type="KEGG" id="dsc:ABOD76_19515"/>
<feature type="domain" description="Tyr recombinase" evidence="6">
    <location>
        <begin position="194"/>
        <end position="391"/>
    </location>
</feature>
<dbReference type="InterPro" id="IPR011010">
    <property type="entry name" value="DNA_brk_join_enz"/>
</dbReference>
<dbReference type="GO" id="GO:0006310">
    <property type="term" value="P:DNA recombination"/>
    <property type="evidence" value="ECO:0007669"/>
    <property type="project" value="UniProtKB-KW"/>
</dbReference>
<dbReference type="GO" id="GO:0015074">
    <property type="term" value="P:DNA integration"/>
    <property type="evidence" value="ECO:0007669"/>
    <property type="project" value="UniProtKB-KW"/>
</dbReference>
<dbReference type="PROSITE" id="PS51900">
    <property type="entry name" value="CB"/>
    <property type="match status" value="1"/>
</dbReference>
<dbReference type="PANTHER" id="PTHR30629">
    <property type="entry name" value="PROPHAGE INTEGRASE"/>
    <property type="match status" value="1"/>
</dbReference>
<evidence type="ECO:0000256" key="1">
    <source>
        <dbReference type="ARBA" id="ARBA00008857"/>
    </source>
</evidence>
<dbReference type="PROSITE" id="PS51898">
    <property type="entry name" value="TYR_RECOMBINASE"/>
    <property type="match status" value="1"/>
</dbReference>
<evidence type="ECO:0000256" key="2">
    <source>
        <dbReference type="ARBA" id="ARBA00022908"/>
    </source>
</evidence>
<sequence>MTQTKRGHGEGSMRSLAVLDERRRTHRWEVRFTATDPMGKRRQVSRTIRGTEAEARAFLRSQQSDAGRAGVAVSKATVGDVGPRWLASRADLAEGAQRRYRAALEREVLPRWGSVKVTEVRRPQLVAWLAALKTRKPDAEGKHGPLGHSAVRLVHTVMRGLLAYAVDVEQLISVNPADHLALRRSRAELDAPGRVVKAFDAEQARAFYRAAVADRSAGPLVFSLLTGVRMGEALALRWDAVNLQAGTVEIRATRSGGEGPVYEAAPKSRAGRRVLHVAGDALACLQRQVAQVEAEREARLPGWREPEYVFHTLVGTPYHPDAMKRIMRRVCEAAEVPVLNPHGLRHTAATLMLSGGADVAAVSAHLGHSRISITMDTYRHALPEEKRHLTLNLGAAAGYQG</sequence>
<reference evidence="8" key="1">
    <citation type="submission" date="2024-06" db="EMBL/GenBank/DDBJ databases">
        <title>Draft Genome Sequence of Deinococcus sonorensis Type Strain KR-87, a Biofilm Producing Representative of the Genus Deinococcus.</title>
        <authorList>
            <person name="Boren L.S."/>
            <person name="Grosso R.A."/>
            <person name="Hugenberg-Cox A.N."/>
            <person name="Hill J.T.E."/>
            <person name="Albert C.M."/>
            <person name="Tuohy J.M."/>
        </authorList>
    </citation>
    <scope>NUCLEOTIDE SEQUENCE</scope>
    <source>
        <strain evidence="8">KR-87</strain>
    </source>
</reference>
<organism evidence="8">
    <name type="scientific">Deinococcus sonorensis KR-87</name>
    <dbReference type="NCBI Taxonomy" id="694439"/>
    <lineage>
        <taxon>Bacteria</taxon>
        <taxon>Thermotogati</taxon>
        <taxon>Deinococcota</taxon>
        <taxon>Deinococci</taxon>
        <taxon>Deinococcales</taxon>
        <taxon>Deinococcaceae</taxon>
        <taxon>Deinococcus</taxon>
    </lineage>
</organism>
<dbReference type="RefSeq" id="WP_350243627.1">
    <property type="nucleotide sequence ID" value="NZ_CP158299.1"/>
</dbReference>
<dbReference type="GO" id="GO:0003677">
    <property type="term" value="F:DNA binding"/>
    <property type="evidence" value="ECO:0007669"/>
    <property type="project" value="UniProtKB-UniRule"/>
</dbReference>
<gene>
    <name evidence="8" type="ORF">ABOD76_19515</name>
</gene>
<dbReference type="InterPro" id="IPR050808">
    <property type="entry name" value="Phage_Integrase"/>
</dbReference>
<dbReference type="PANTHER" id="PTHR30629:SF2">
    <property type="entry name" value="PROPHAGE INTEGRASE INTS-RELATED"/>
    <property type="match status" value="1"/>
</dbReference>
<keyword evidence="3 5" id="KW-0238">DNA-binding</keyword>
<dbReference type="CDD" id="cd01189">
    <property type="entry name" value="INT_ICEBs1_C_like"/>
    <property type="match status" value="1"/>
</dbReference>
<name>A0AAU7UAM8_9DEIO</name>
<dbReference type="Pfam" id="PF00589">
    <property type="entry name" value="Phage_integrase"/>
    <property type="match status" value="1"/>
</dbReference>
<evidence type="ECO:0000256" key="5">
    <source>
        <dbReference type="PROSITE-ProRule" id="PRU01248"/>
    </source>
</evidence>
<dbReference type="SUPFAM" id="SSF56349">
    <property type="entry name" value="DNA breaking-rejoining enzymes"/>
    <property type="match status" value="1"/>
</dbReference>
<comment type="similarity">
    <text evidence="1">Belongs to the 'phage' integrase family.</text>
</comment>
<dbReference type="Gene3D" id="1.10.443.10">
    <property type="entry name" value="Intergrase catalytic core"/>
    <property type="match status" value="1"/>
</dbReference>
<feature type="domain" description="Core-binding (CB)" evidence="7">
    <location>
        <begin position="76"/>
        <end position="166"/>
    </location>
</feature>
<evidence type="ECO:0000256" key="4">
    <source>
        <dbReference type="ARBA" id="ARBA00023172"/>
    </source>
</evidence>
<evidence type="ECO:0000313" key="8">
    <source>
        <dbReference type="EMBL" id="XBV85590.1"/>
    </source>
</evidence>
<keyword evidence="4" id="KW-0233">DNA recombination</keyword>
<dbReference type="InterPro" id="IPR044068">
    <property type="entry name" value="CB"/>
</dbReference>
<dbReference type="InterPro" id="IPR013762">
    <property type="entry name" value="Integrase-like_cat_sf"/>
</dbReference>
<proteinExistence type="inferred from homology"/>
<protein>
    <submittedName>
        <fullName evidence="8">Tyrosine-type recombinase/integrase</fullName>
    </submittedName>
</protein>
<evidence type="ECO:0000259" key="7">
    <source>
        <dbReference type="PROSITE" id="PS51900"/>
    </source>
</evidence>
<keyword evidence="2" id="KW-0229">DNA integration</keyword>
<dbReference type="Gene3D" id="1.10.150.130">
    <property type="match status" value="1"/>
</dbReference>
<dbReference type="InterPro" id="IPR010998">
    <property type="entry name" value="Integrase_recombinase_N"/>
</dbReference>
<dbReference type="EMBL" id="CP158299">
    <property type="protein sequence ID" value="XBV85590.1"/>
    <property type="molecule type" value="Genomic_DNA"/>
</dbReference>
<evidence type="ECO:0000256" key="3">
    <source>
        <dbReference type="ARBA" id="ARBA00023125"/>
    </source>
</evidence>
<dbReference type="AlphaFoldDB" id="A0AAU7UAM8"/>
<accession>A0AAU7UAM8</accession>
<evidence type="ECO:0000259" key="6">
    <source>
        <dbReference type="PROSITE" id="PS51898"/>
    </source>
</evidence>
<dbReference type="InterPro" id="IPR002104">
    <property type="entry name" value="Integrase_catalytic"/>
</dbReference>